<reference evidence="2" key="1">
    <citation type="submission" date="2022-10" db="EMBL/GenBank/DDBJ databases">
        <authorList>
            <person name="Byrne P K."/>
        </authorList>
    </citation>
    <scope>NUCLEOTIDE SEQUENCE</scope>
    <source>
        <strain evidence="2">ZP964</strain>
    </source>
</reference>
<evidence type="ECO:0000313" key="3">
    <source>
        <dbReference type="Proteomes" id="UP001162085"/>
    </source>
</evidence>
<keyword evidence="1" id="KW-0732">Signal</keyword>
<evidence type="ECO:0000256" key="1">
    <source>
        <dbReference type="SAM" id="SignalP"/>
    </source>
</evidence>
<dbReference type="EMBL" id="OX365930">
    <property type="protein sequence ID" value="CAI4058172.1"/>
    <property type="molecule type" value="Genomic_DNA"/>
</dbReference>
<feature type="chain" id="PRO_5047357398" evidence="1">
    <location>
        <begin position="27"/>
        <end position="169"/>
    </location>
</feature>
<sequence length="169" mass="19298">MFEFTYSKMICIILGMSVITYSNTQGVTLQVANETDQAEEMNLCLNTKTHEFEFTERDIDVLQQCTKAAEIFKMVSGNYHTFVFNQANTITLEFLKKVFNDGYKCSVKNFDPGTIVKYGRKLRSPSKQHEDKYLCILGMCSLMDLSLISSVTTHNESKRDKSESGSETY</sequence>
<accession>A0ABN8WV52</accession>
<keyword evidence="3" id="KW-1185">Reference proteome</keyword>
<feature type="signal peptide" evidence="1">
    <location>
        <begin position="1"/>
        <end position="26"/>
    </location>
</feature>
<name>A0ABN8WV52_SACUV</name>
<organism evidence="2 3">
    <name type="scientific">Saccharomyces uvarum</name>
    <name type="common">Yeast</name>
    <name type="synonym">Saccharomyces bayanus var. uvarum</name>
    <dbReference type="NCBI Taxonomy" id="230603"/>
    <lineage>
        <taxon>Eukaryota</taxon>
        <taxon>Fungi</taxon>
        <taxon>Dikarya</taxon>
        <taxon>Ascomycota</taxon>
        <taxon>Saccharomycotina</taxon>
        <taxon>Saccharomycetes</taxon>
        <taxon>Saccharomycetales</taxon>
        <taxon>Saccharomycetaceae</taxon>
        <taxon>Saccharomyces</taxon>
    </lineage>
</organism>
<proteinExistence type="predicted"/>
<gene>
    <name evidence="2" type="primary">SUVZ03G0020</name>
    <name evidence="2" type="ORF">SUVZ_03G0020</name>
</gene>
<evidence type="ECO:0000313" key="2">
    <source>
        <dbReference type="EMBL" id="CAI4058172.1"/>
    </source>
</evidence>
<dbReference type="Proteomes" id="UP001162085">
    <property type="component" value="Chromosome 3"/>
</dbReference>
<protein>
    <submittedName>
        <fullName evidence="2">Uncharacterized protein</fullName>
    </submittedName>
</protein>